<evidence type="ECO:0000313" key="1">
    <source>
        <dbReference type="EMBL" id="KAI1712488.1"/>
    </source>
</evidence>
<protein>
    <submittedName>
        <fullName evidence="1">Uncharacterized protein</fullName>
    </submittedName>
</protein>
<sequence length="98" mass="10685">MSNSAGGIRPYCPMSGPRHSSTLPIVLFVVPPKSSSTTEQRQIVDIRKCRAGCDRSTNVNMLDNTMLASQALHNRNMRARFCITLSGTPIGFSNSCLL</sequence>
<keyword evidence="2" id="KW-1185">Reference proteome</keyword>
<accession>A0AAD4N3H8</accession>
<reference evidence="1" key="1">
    <citation type="submission" date="2022-01" db="EMBL/GenBank/DDBJ databases">
        <title>Genome Sequence Resource for Two Populations of Ditylenchus destructor, the Migratory Endoparasitic Phytonematode.</title>
        <authorList>
            <person name="Zhang H."/>
            <person name="Lin R."/>
            <person name="Xie B."/>
        </authorList>
    </citation>
    <scope>NUCLEOTIDE SEQUENCE</scope>
    <source>
        <strain evidence="1">BazhouSP</strain>
    </source>
</reference>
<name>A0AAD4N3H8_9BILA</name>
<dbReference type="EMBL" id="JAKKPZ010000018">
    <property type="protein sequence ID" value="KAI1712488.1"/>
    <property type="molecule type" value="Genomic_DNA"/>
</dbReference>
<gene>
    <name evidence="1" type="ORF">DdX_09575</name>
</gene>
<proteinExistence type="predicted"/>
<comment type="caution">
    <text evidence="1">The sequence shown here is derived from an EMBL/GenBank/DDBJ whole genome shotgun (WGS) entry which is preliminary data.</text>
</comment>
<dbReference type="Proteomes" id="UP001201812">
    <property type="component" value="Unassembled WGS sequence"/>
</dbReference>
<dbReference type="AlphaFoldDB" id="A0AAD4N3H8"/>
<organism evidence="1 2">
    <name type="scientific">Ditylenchus destructor</name>
    <dbReference type="NCBI Taxonomy" id="166010"/>
    <lineage>
        <taxon>Eukaryota</taxon>
        <taxon>Metazoa</taxon>
        <taxon>Ecdysozoa</taxon>
        <taxon>Nematoda</taxon>
        <taxon>Chromadorea</taxon>
        <taxon>Rhabditida</taxon>
        <taxon>Tylenchina</taxon>
        <taxon>Tylenchomorpha</taxon>
        <taxon>Sphaerularioidea</taxon>
        <taxon>Anguinidae</taxon>
        <taxon>Anguininae</taxon>
        <taxon>Ditylenchus</taxon>
    </lineage>
</organism>
<evidence type="ECO:0000313" key="2">
    <source>
        <dbReference type="Proteomes" id="UP001201812"/>
    </source>
</evidence>